<dbReference type="InterPro" id="IPR022409">
    <property type="entry name" value="PKD/Chitinase_dom"/>
</dbReference>
<feature type="chain" id="PRO_5022940525" evidence="3">
    <location>
        <begin position="25"/>
        <end position="579"/>
    </location>
</feature>
<evidence type="ECO:0000259" key="5">
    <source>
        <dbReference type="PROSITE" id="PS51829"/>
    </source>
</evidence>
<dbReference type="InterPro" id="IPR000601">
    <property type="entry name" value="PKD_dom"/>
</dbReference>
<evidence type="ECO:0000256" key="3">
    <source>
        <dbReference type="SAM" id="SignalP"/>
    </source>
</evidence>
<feature type="domain" description="P/Homo B" evidence="5">
    <location>
        <begin position="455"/>
        <end position="579"/>
    </location>
</feature>
<dbReference type="Pfam" id="PF01483">
    <property type="entry name" value="P_proprotein"/>
    <property type="match status" value="1"/>
</dbReference>
<dbReference type="PROSITE" id="PS51829">
    <property type="entry name" value="P_HOMO_B"/>
    <property type="match status" value="1"/>
</dbReference>
<dbReference type="Proteomes" id="UP000321807">
    <property type="component" value="Chromosome"/>
</dbReference>
<dbReference type="AlphaFoldDB" id="A0A5B9E5Z3"/>
<dbReference type="Pfam" id="PF18911">
    <property type="entry name" value="PKD_4"/>
    <property type="match status" value="1"/>
</dbReference>
<gene>
    <name evidence="6" type="ORF">CS053_17340</name>
</gene>
<dbReference type="SUPFAM" id="SSF49299">
    <property type="entry name" value="PKD domain"/>
    <property type="match status" value="1"/>
</dbReference>
<organism evidence="6 7">
    <name type="scientific">Rhodanobacter glycinis</name>
    <dbReference type="NCBI Taxonomy" id="582702"/>
    <lineage>
        <taxon>Bacteria</taxon>
        <taxon>Pseudomonadati</taxon>
        <taxon>Pseudomonadota</taxon>
        <taxon>Gammaproteobacteria</taxon>
        <taxon>Lysobacterales</taxon>
        <taxon>Rhodanobacteraceae</taxon>
        <taxon>Rhodanobacter</taxon>
    </lineage>
</organism>
<dbReference type="SMART" id="SM00089">
    <property type="entry name" value="PKD"/>
    <property type="match status" value="1"/>
</dbReference>
<keyword evidence="2" id="KW-0378">Hydrolase</keyword>
<dbReference type="KEGG" id="rgl:CS053_17340"/>
<evidence type="ECO:0000256" key="1">
    <source>
        <dbReference type="ARBA" id="ARBA00022670"/>
    </source>
</evidence>
<protein>
    <submittedName>
        <fullName evidence="6">PKD domain-containing protein</fullName>
    </submittedName>
</protein>
<dbReference type="GO" id="GO:0004252">
    <property type="term" value="F:serine-type endopeptidase activity"/>
    <property type="evidence" value="ECO:0007669"/>
    <property type="project" value="InterPro"/>
</dbReference>
<evidence type="ECO:0000256" key="2">
    <source>
        <dbReference type="ARBA" id="ARBA00022801"/>
    </source>
</evidence>
<dbReference type="Gene3D" id="2.60.40.10">
    <property type="entry name" value="Immunoglobulins"/>
    <property type="match status" value="1"/>
</dbReference>
<evidence type="ECO:0000259" key="4">
    <source>
        <dbReference type="PROSITE" id="PS50093"/>
    </source>
</evidence>
<evidence type="ECO:0000313" key="6">
    <source>
        <dbReference type="EMBL" id="QEE26070.1"/>
    </source>
</evidence>
<dbReference type="CDD" id="cd00146">
    <property type="entry name" value="PKD"/>
    <property type="match status" value="1"/>
</dbReference>
<dbReference type="InterPro" id="IPR035986">
    <property type="entry name" value="PKD_dom_sf"/>
</dbReference>
<dbReference type="EMBL" id="CP042807">
    <property type="protein sequence ID" value="QEE26070.1"/>
    <property type="molecule type" value="Genomic_DNA"/>
</dbReference>
<proteinExistence type="predicted"/>
<keyword evidence="3" id="KW-0732">Signal</keyword>
<dbReference type="RefSeq" id="WP_147628339.1">
    <property type="nucleotide sequence ID" value="NZ_CP042807.1"/>
</dbReference>
<dbReference type="PROSITE" id="PS50093">
    <property type="entry name" value="PKD"/>
    <property type="match status" value="1"/>
</dbReference>
<name>A0A5B9E5Z3_9GAMM</name>
<reference evidence="6 7" key="1">
    <citation type="submission" date="2019-08" db="EMBL/GenBank/DDBJ databases">
        <title>Complete genome sequence of Rhodanobacter glycinis strain T01E-68 isolated from tomato root.</title>
        <authorList>
            <person name="Weon H.-Y."/>
            <person name="Lee S.A."/>
        </authorList>
    </citation>
    <scope>NUCLEOTIDE SEQUENCE [LARGE SCALE GENOMIC DNA]</scope>
    <source>
        <strain evidence="6 7">T01E-68</strain>
    </source>
</reference>
<dbReference type="InterPro" id="IPR008979">
    <property type="entry name" value="Galactose-bd-like_sf"/>
</dbReference>
<feature type="domain" description="PKD" evidence="4">
    <location>
        <begin position="375"/>
        <end position="463"/>
    </location>
</feature>
<dbReference type="Gene3D" id="2.60.120.260">
    <property type="entry name" value="Galactose-binding domain-like"/>
    <property type="match status" value="1"/>
</dbReference>
<evidence type="ECO:0000313" key="7">
    <source>
        <dbReference type="Proteomes" id="UP000321807"/>
    </source>
</evidence>
<feature type="signal peptide" evidence="3">
    <location>
        <begin position="1"/>
        <end position="24"/>
    </location>
</feature>
<keyword evidence="1" id="KW-0645">Protease</keyword>
<accession>A0A5B9E5Z3</accession>
<dbReference type="SUPFAM" id="SSF49785">
    <property type="entry name" value="Galactose-binding domain-like"/>
    <property type="match status" value="1"/>
</dbReference>
<sequence length="579" mass="59626">MKSIVLKTFAASVLLGLMAGPAFAQTDGATNQQGNPYSPAHGHSYRHGVIPTRAVHEKMKHYKDTHTPAVMTAATGANTLSYAGGIDGVGVMDGHVKVYIVYYGSQWGSQSTNANGDDVFSGDSYGAAAVAEEMFKGIGTGGELWSADLTQWCDGPNVASGATSCPSNASFVPYQSGGVYAGSWYDNSAAAPSAPTATDLANEAIAAAAHFGNTAAGSNRYTYYIIMSPHGTDPDNYQDPNQGYCAWHNYTTSSYGDIAYSNQPYNMDQGSGCGVDFVNASPGGDLDGWTMTLGHEWHEMMSDTYPAGGWTNQVSGSADNGMENSDECAWIAAGQPGGAANVSMSTGTFTEQASWSNDTNSCAISHPIVGGGSSGGGTPVANFTDTVNGLTVNFTDSSTDTGGTISSYSWNFGDGSAAATTANPSYTYAAAGTYNVTETVTDSTGASNSKSASVTVTAAGGGGGTFSSTDTPVTIADNATIQDGIAVSGQSGNAPTTLKVSANIAHNWSGDLELDLIAPDGTSYTLQSPDYNNDGNINTTYTVNASADQANGTWQLQVIDNDPYYSGDAGTLNSWSLQF</sequence>
<dbReference type="GO" id="GO:0006508">
    <property type="term" value="P:proteolysis"/>
    <property type="evidence" value="ECO:0007669"/>
    <property type="project" value="UniProtKB-KW"/>
</dbReference>
<dbReference type="InterPro" id="IPR013783">
    <property type="entry name" value="Ig-like_fold"/>
</dbReference>
<dbReference type="InterPro" id="IPR002884">
    <property type="entry name" value="P_dom"/>
</dbReference>